<accession>A9FBQ5</accession>
<dbReference type="Proteomes" id="UP000002139">
    <property type="component" value="Chromosome"/>
</dbReference>
<dbReference type="KEGG" id="scl:sce7869"/>
<dbReference type="AlphaFoldDB" id="A9FBQ5"/>
<evidence type="ECO:0000313" key="3">
    <source>
        <dbReference type="Proteomes" id="UP000002139"/>
    </source>
</evidence>
<keyword evidence="3" id="KW-1185">Reference proteome</keyword>
<evidence type="ECO:0000313" key="2">
    <source>
        <dbReference type="EMBL" id="CAN98039.1"/>
    </source>
</evidence>
<organism evidence="2 3">
    <name type="scientific">Sorangium cellulosum (strain So ce56)</name>
    <name type="common">Polyangium cellulosum (strain So ce56)</name>
    <dbReference type="NCBI Taxonomy" id="448385"/>
    <lineage>
        <taxon>Bacteria</taxon>
        <taxon>Pseudomonadati</taxon>
        <taxon>Myxococcota</taxon>
        <taxon>Polyangia</taxon>
        <taxon>Polyangiales</taxon>
        <taxon>Polyangiaceae</taxon>
        <taxon>Sorangium</taxon>
    </lineage>
</organism>
<gene>
    <name evidence="2" type="ordered locus">sce7869</name>
</gene>
<dbReference type="STRING" id="448385.sce7869"/>
<name>A9FBQ5_SORC5</name>
<proteinExistence type="predicted"/>
<evidence type="ECO:0000256" key="1">
    <source>
        <dbReference type="SAM" id="MobiDB-lite"/>
    </source>
</evidence>
<sequence length="107" mass="10720">MNTPTAGANPAISGWPDASVTLPVVPSAAAHETASAIPPRPDAALAMPPRSSPRQVLVATITAAHAAGDLATAQIVAGPLTKRLNVPEQALHVAPVVDLASVCHARS</sequence>
<reference evidence="2 3" key="1">
    <citation type="journal article" date="2007" name="Nat. Biotechnol.">
        <title>Complete genome sequence of the myxobacterium Sorangium cellulosum.</title>
        <authorList>
            <person name="Schneiker S."/>
            <person name="Perlova O."/>
            <person name="Kaiser O."/>
            <person name="Gerth K."/>
            <person name="Alici A."/>
            <person name="Altmeyer M.O."/>
            <person name="Bartels D."/>
            <person name="Bekel T."/>
            <person name="Beyer S."/>
            <person name="Bode E."/>
            <person name="Bode H.B."/>
            <person name="Bolten C.J."/>
            <person name="Choudhuri J.V."/>
            <person name="Doss S."/>
            <person name="Elnakady Y.A."/>
            <person name="Frank B."/>
            <person name="Gaigalat L."/>
            <person name="Goesmann A."/>
            <person name="Groeger C."/>
            <person name="Gross F."/>
            <person name="Jelsbak L."/>
            <person name="Jelsbak L."/>
            <person name="Kalinowski J."/>
            <person name="Kegler C."/>
            <person name="Knauber T."/>
            <person name="Konietzny S."/>
            <person name="Kopp M."/>
            <person name="Krause L."/>
            <person name="Krug D."/>
            <person name="Linke B."/>
            <person name="Mahmud T."/>
            <person name="Martinez-Arias R."/>
            <person name="McHardy A.C."/>
            <person name="Merai M."/>
            <person name="Meyer F."/>
            <person name="Mormann S."/>
            <person name="Munoz-Dorado J."/>
            <person name="Perez J."/>
            <person name="Pradella S."/>
            <person name="Rachid S."/>
            <person name="Raddatz G."/>
            <person name="Rosenau F."/>
            <person name="Rueckert C."/>
            <person name="Sasse F."/>
            <person name="Scharfe M."/>
            <person name="Schuster S.C."/>
            <person name="Suen G."/>
            <person name="Treuner-Lange A."/>
            <person name="Velicer G.J."/>
            <person name="Vorholter F.-J."/>
            <person name="Weissman K.J."/>
            <person name="Welch R.D."/>
            <person name="Wenzel S.C."/>
            <person name="Whitworth D.E."/>
            <person name="Wilhelm S."/>
            <person name="Wittmann C."/>
            <person name="Bloecker H."/>
            <person name="Puehler A."/>
            <person name="Mueller R."/>
        </authorList>
    </citation>
    <scope>NUCLEOTIDE SEQUENCE [LARGE SCALE GENOMIC DNA]</scope>
    <source>
        <strain evidence="3">So ce56</strain>
    </source>
</reference>
<protein>
    <submittedName>
        <fullName evidence="2">Uncharacterized protein</fullName>
    </submittedName>
</protein>
<feature type="region of interest" description="Disordered" evidence="1">
    <location>
        <begin position="29"/>
        <end position="51"/>
    </location>
</feature>
<dbReference type="EMBL" id="AM746676">
    <property type="protein sequence ID" value="CAN98039.1"/>
    <property type="molecule type" value="Genomic_DNA"/>
</dbReference>
<dbReference type="HOGENOM" id="CLU_142889_0_0_7"/>